<dbReference type="InterPro" id="IPR038770">
    <property type="entry name" value="Na+/solute_symporter_sf"/>
</dbReference>
<feature type="transmembrane region" description="Helical" evidence="7">
    <location>
        <begin position="229"/>
        <end position="262"/>
    </location>
</feature>
<feature type="compositionally biased region" description="Basic and acidic residues" evidence="6">
    <location>
        <begin position="524"/>
        <end position="534"/>
    </location>
</feature>
<evidence type="ECO:0000256" key="4">
    <source>
        <dbReference type="ARBA" id="ARBA00023136"/>
    </source>
</evidence>
<accession>A0A6N3I3W8</accession>
<feature type="region of interest" description="Disordered" evidence="6">
    <location>
        <begin position="404"/>
        <end position="566"/>
    </location>
</feature>
<feature type="transmembrane region" description="Helical" evidence="7">
    <location>
        <begin position="66"/>
        <end position="85"/>
    </location>
</feature>
<feature type="transmembrane region" description="Helical" evidence="7">
    <location>
        <begin position="12"/>
        <end position="28"/>
    </location>
</feature>
<feature type="transmembrane region" description="Helical" evidence="7">
    <location>
        <begin position="158"/>
        <end position="178"/>
    </location>
</feature>
<feature type="transmembrane region" description="Helical" evidence="7">
    <location>
        <begin position="126"/>
        <end position="146"/>
    </location>
</feature>
<keyword evidence="2 7" id="KW-0812">Transmembrane</keyword>
<feature type="compositionally biased region" description="Basic and acidic residues" evidence="6">
    <location>
        <begin position="500"/>
        <end position="510"/>
    </location>
</feature>
<keyword evidence="5" id="KW-0175">Coiled coil</keyword>
<dbReference type="GO" id="GO:0015297">
    <property type="term" value="F:antiporter activity"/>
    <property type="evidence" value="ECO:0007669"/>
    <property type="project" value="InterPro"/>
</dbReference>
<feature type="compositionally biased region" description="Basic and acidic residues" evidence="6">
    <location>
        <begin position="469"/>
        <end position="480"/>
    </location>
</feature>
<dbReference type="EMBL" id="CACRUH010000101">
    <property type="protein sequence ID" value="VYU83825.1"/>
    <property type="molecule type" value="Genomic_DNA"/>
</dbReference>
<dbReference type="AlphaFoldDB" id="A0A6N3I3W8"/>
<dbReference type="PANTHER" id="PTHR43021:SF2">
    <property type="entry name" value="CATION_H+ EXCHANGER DOMAIN-CONTAINING PROTEIN"/>
    <property type="match status" value="1"/>
</dbReference>
<feature type="compositionally biased region" description="Basic and acidic residues" evidence="6">
    <location>
        <begin position="553"/>
        <end position="566"/>
    </location>
</feature>
<keyword evidence="4 7" id="KW-0472">Membrane</keyword>
<keyword evidence="3 7" id="KW-1133">Transmembrane helix</keyword>
<dbReference type="GO" id="GO:1902600">
    <property type="term" value="P:proton transmembrane transport"/>
    <property type="evidence" value="ECO:0007669"/>
    <property type="project" value="InterPro"/>
</dbReference>
<feature type="domain" description="Cation/H+ exchanger transmembrane" evidence="8">
    <location>
        <begin position="22"/>
        <end position="376"/>
    </location>
</feature>
<feature type="transmembrane region" description="Helical" evidence="7">
    <location>
        <begin position="336"/>
        <end position="354"/>
    </location>
</feature>
<evidence type="ECO:0000313" key="9">
    <source>
        <dbReference type="EMBL" id="VYU83825.1"/>
    </source>
</evidence>
<dbReference type="InterPro" id="IPR006153">
    <property type="entry name" value="Cation/H_exchanger_TM"/>
</dbReference>
<evidence type="ECO:0000256" key="6">
    <source>
        <dbReference type="SAM" id="MobiDB-lite"/>
    </source>
</evidence>
<evidence type="ECO:0000256" key="2">
    <source>
        <dbReference type="ARBA" id="ARBA00022692"/>
    </source>
</evidence>
<proteinExistence type="predicted"/>
<reference evidence="9" key="1">
    <citation type="submission" date="2019-11" db="EMBL/GenBank/DDBJ databases">
        <authorList>
            <person name="Feng L."/>
        </authorList>
    </citation>
    <scope>NUCLEOTIDE SEQUENCE</scope>
    <source>
        <strain evidence="9">ChathewayiLFYP18</strain>
    </source>
</reference>
<feature type="transmembrane region" description="Helical" evidence="7">
    <location>
        <begin position="282"/>
        <end position="315"/>
    </location>
</feature>
<feature type="transmembrane region" description="Helical" evidence="7">
    <location>
        <begin position="198"/>
        <end position="220"/>
    </location>
</feature>
<dbReference type="PANTHER" id="PTHR43021">
    <property type="entry name" value="NA(+)/H(+) ANTIPORTER-RELATED"/>
    <property type="match status" value="1"/>
</dbReference>
<evidence type="ECO:0000256" key="1">
    <source>
        <dbReference type="ARBA" id="ARBA00004141"/>
    </source>
</evidence>
<name>A0A6N3I3W8_9FIRM</name>
<dbReference type="Pfam" id="PF00999">
    <property type="entry name" value="Na_H_Exchanger"/>
    <property type="match status" value="1"/>
</dbReference>
<feature type="compositionally biased region" description="Basic and acidic residues" evidence="6">
    <location>
        <begin position="404"/>
        <end position="416"/>
    </location>
</feature>
<feature type="compositionally biased region" description="Acidic residues" evidence="6">
    <location>
        <begin position="421"/>
        <end position="468"/>
    </location>
</feature>
<comment type="subcellular location">
    <subcellularLocation>
        <location evidence="1">Membrane</location>
        <topology evidence="1">Multi-pass membrane protein</topology>
    </subcellularLocation>
</comment>
<evidence type="ECO:0000256" key="7">
    <source>
        <dbReference type="SAM" id="Phobius"/>
    </source>
</evidence>
<feature type="compositionally biased region" description="Acidic residues" evidence="6">
    <location>
        <begin position="481"/>
        <end position="493"/>
    </location>
</feature>
<dbReference type="Gene3D" id="1.20.1530.20">
    <property type="match status" value="1"/>
</dbReference>
<organism evidence="9">
    <name type="scientific">Hungatella hathewayi</name>
    <dbReference type="NCBI Taxonomy" id="154046"/>
    <lineage>
        <taxon>Bacteria</taxon>
        <taxon>Bacillati</taxon>
        <taxon>Bacillota</taxon>
        <taxon>Clostridia</taxon>
        <taxon>Lachnospirales</taxon>
        <taxon>Lachnospiraceae</taxon>
        <taxon>Hungatella</taxon>
    </lineage>
</organism>
<feature type="transmembrane region" description="Helical" evidence="7">
    <location>
        <begin position="40"/>
        <end position="60"/>
    </location>
</feature>
<feature type="transmembrane region" description="Helical" evidence="7">
    <location>
        <begin position="97"/>
        <end position="120"/>
    </location>
</feature>
<sequence length="616" mass="67281">MQGYLAGVSEGTRVLLILSVILFAGFIMTRLTNTLNLPKVSGYIMAGILIGPCGLNLIPVEIIGHMGFVSDLALAFIAFGVGKFFKKEVLLKTGSRIIIITLFEALLAGVLVTLFCVGVFKMEWNFALILGAIATATAPASTMMTINQYKAKGEFVNTLLQIVALDDVVCLLAFSIVAGIAGRTGNEELTMSTVLMPVVYNILALGLGFFCGYFLSRLLIPARSKDNRLILAIAMLLGISGICASLDISPLLSCMIFGASYINLTSDKKLYRQINNFTPPVMSIFFIMSGMNLDLSALTTVGTVGLAYFIVRIIGKYLGTYISCLITGTSREIRNYMGLALIPQAGVAIGLAFLGQRLLPEEMGKLLLTIILSSSVLYEMVGPVCAKMSLFLSGSITTDKMKEVAKEREDEIHEENLIASENEEHEEDDGSWEDGSENESEDGSDDGGENESEDEGEDESENESEDERDGERDTDGKLESDVNESGEMEEEDGNCNGEGRSSKDGIECSSKKSPKRKKEYGEEDNSKADLHKMTDQPNGDSNGKKAGNGKGRKNTETRKKKEMSDEELLQHELLEQIKELEAGVEDQEEDYDIEREIEPEKEKAARKGVSFRINQG</sequence>
<gene>
    <name evidence="9" type="primary">kefC</name>
    <name evidence="9" type="ORF">CHLFYP18_04604</name>
</gene>
<evidence type="ECO:0000256" key="5">
    <source>
        <dbReference type="SAM" id="Coils"/>
    </source>
</evidence>
<feature type="coiled-coil region" evidence="5">
    <location>
        <begin position="570"/>
        <end position="597"/>
    </location>
</feature>
<evidence type="ECO:0000259" key="8">
    <source>
        <dbReference type="Pfam" id="PF00999"/>
    </source>
</evidence>
<protein>
    <submittedName>
        <fullName evidence="9">Glutathione-regulated potassium-efflux system protein KefC</fullName>
    </submittedName>
</protein>
<dbReference type="GO" id="GO:0016020">
    <property type="term" value="C:membrane"/>
    <property type="evidence" value="ECO:0007669"/>
    <property type="project" value="UniProtKB-SubCell"/>
</dbReference>
<evidence type="ECO:0000256" key="3">
    <source>
        <dbReference type="ARBA" id="ARBA00022989"/>
    </source>
</evidence>
<dbReference type="RefSeq" id="WP_156834699.1">
    <property type="nucleotide sequence ID" value="NZ_CACRUH010000101.1"/>
</dbReference>